<evidence type="ECO:0000259" key="3">
    <source>
        <dbReference type="Pfam" id="PF02449"/>
    </source>
</evidence>
<sequence>MPSSRIPHLRQTANSKQLIVKNEPFLMLAGELQNSSFSSPEYMKDVWTKLEVMNMNTVLGSVSWEQIEPTEGNFDFTALDQVLLDARAHGLCVVLLWFGSFKNAFETLMQHLKDFDEAHSTVIMVQVENEAGCLGDSRDRSELAEAAFASPLPDEFCDFLGRDWSGFTDAFQRNLEELRQCSLRKGMTFKDLSGNSKRIDELFMAYHYAKYLDQVAAVGKSIYPLPLYTNVWQNVINSDTDADTLPIAGGGSQPGDYPSGGGVVDVLDVWQIFAPSLDFIAPDIYLNDYATSCRLYRHNDQPLFIPEQRRDEYGALRIWTAFGSHACMGTSPFGCETVDPMKSPFRKHYGLLAKMRHHILTAQAQGNASVGFFFDELAADGSDPSPKITATFGDWNLLIERSFVFGRPSAGSGMIIQTEDNHFLLIGWGFQVTFKHKSPKAYFNGILKFEEMDVDDAKTGAMRTVRLLNGDETQSGKFAIMPSEDPDYGGFPISVTIPARTGIAMCQPYALFGEERDDDWDEDVGLF</sequence>
<keyword evidence="6" id="KW-1185">Reference proteome</keyword>
<feature type="domain" description="DUF5597" evidence="4">
    <location>
        <begin position="345"/>
        <end position="479"/>
    </location>
</feature>
<dbReference type="InterPro" id="IPR017853">
    <property type="entry name" value="GH"/>
</dbReference>
<accession>A0A9P8JPY6</accession>
<dbReference type="Pfam" id="PF02449">
    <property type="entry name" value="Glyco_hydro_42"/>
    <property type="match status" value="1"/>
</dbReference>
<dbReference type="Proteomes" id="UP000729357">
    <property type="component" value="Unassembled WGS sequence"/>
</dbReference>
<dbReference type="InterPro" id="IPR013529">
    <property type="entry name" value="Glyco_hydro_42_N"/>
</dbReference>
<protein>
    <submittedName>
        <fullName evidence="5">Glycoside hydrolase</fullName>
    </submittedName>
</protein>
<dbReference type="AlphaFoldDB" id="A0A9P8JPY6"/>
<dbReference type="Gene3D" id="2.60.220.20">
    <property type="entry name" value="putative beta-Galactosidase from caulobacter crescentus"/>
    <property type="match status" value="1"/>
</dbReference>
<dbReference type="Pfam" id="PF18120">
    <property type="entry name" value="DUF5597"/>
    <property type="match status" value="1"/>
</dbReference>
<organism evidence="5 6">
    <name type="scientific">Aureobasidium melanogenum</name>
    <name type="common">Aureobasidium pullulans var. melanogenum</name>
    <dbReference type="NCBI Taxonomy" id="46634"/>
    <lineage>
        <taxon>Eukaryota</taxon>
        <taxon>Fungi</taxon>
        <taxon>Dikarya</taxon>
        <taxon>Ascomycota</taxon>
        <taxon>Pezizomycotina</taxon>
        <taxon>Dothideomycetes</taxon>
        <taxon>Dothideomycetidae</taxon>
        <taxon>Dothideales</taxon>
        <taxon>Saccotheciaceae</taxon>
        <taxon>Aureobasidium</taxon>
    </lineage>
</organism>
<evidence type="ECO:0000313" key="6">
    <source>
        <dbReference type="Proteomes" id="UP000729357"/>
    </source>
</evidence>
<evidence type="ECO:0000256" key="2">
    <source>
        <dbReference type="ARBA" id="ARBA00023295"/>
    </source>
</evidence>
<comment type="caution">
    <text evidence="5">The sequence shown here is derived from an EMBL/GenBank/DDBJ whole genome shotgun (WGS) entry which is preliminary data.</text>
</comment>
<reference evidence="5" key="1">
    <citation type="journal article" date="2021" name="J Fungi (Basel)">
        <title>Virulence traits and population genomics of the black yeast Aureobasidium melanogenum.</title>
        <authorList>
            <person name="Cernosa A."/>
            <person name="Sun X."/>
            <person name="Gostincar C."/>
            <person name="Fang C."/>
            <person name="Gunde-Cimerman N."/>
            <person name="Song Z."/>
        </authorList>
    </citation>
    <scope>NUCLEOTIDE SEQUENCE</scope>
    <source>
        <strain evidence="5">EXF-9298</strain>
    </source>
</reference>
<feature type="domain" description="Glycoside hydrolase family 42 N-terminal" evidence="3">
    <location>
        <begin position="48"/>
        <end position="95"/>
    </location>
</feature>
<dbReference type="InterPro" id="IPR040719">
    <property type="entry name" value="DUF5597"/>
</dbReference>
<gene>
    <name evidence="5" type="ORF">KCU98_g13752</name>
</gene>
<evidence type="ECO:0000256" key="1">
    <source>
        <dbReference type="ARBA" id="ARBA00022801"/>
    </source>
</evidence>
<dbReference type="EMBL" id="JAHFXS010002586">
    <property type="protein sequence ID" value="KAG9971628.1"/>
    <property type="molecule type" value="Genomic_DNA"/>
</dbReference>
<dbReference type="GO" id="GO:0005975">
    <property type="term" value="P:carbohydrate metabolic process"/>
    <property type="evidence" value="ECO:0007669"/>
    <property type="project" value="InterPro"/>
</dbReference>
<name>A0A9P8JPY6_AURME</name>
<keyword evidence="2" id="KW-0326">Glycosidase</keyword>
<dbReference type="GO" id="GO:0004565">
    <property type="term" value="F:beta-galactosidase activity"/>
    <property type="evidence" value="ECO:0007669"/>
    <property type="project" value="InterPro"/>
</dbReference>
<dbReference type="GO" id="GO:0009341">
    <property type="term" value="C:beta-galactosidase complex"/>
    <property type="evidence" value="ECO:0007669"/>
    <property type="project" value="InterPro"/>
</dbReference>
<dbReference type="SUPFAM" id="SSF51445">
    <property type="entry name" value="(Trans)glycosidases"/>
    <property type="match status" value="1"/>
</dbReference>
<feature type="non-terminal residue" evidence="5">
    <location>
        <position position="1"/>
    </location>
</feature>
<reference evidence="5" key="2">
    <citation type="submission" date="2021-08" db="EMBL/GenBank/DDBJ databases">
        <authorList>
            <person name="Gostincar C."/>
            <person name="Sun X."/>
            <person name="Song Z."/>
            <person name="Gunde-Cimerman N."/>
        </authorList>
    </citation>
    <scope>NUCLEOTIDE SEQUENCE</scope>
    <source>
        <strain evidence="5">EXF-9298</strain>
    </source>
</reference>
<dbReference type="Gene3D" id="3.20.20.80">
    <property type="entry name" value="Glycosidases"/>
    <property type="match status" value="2"/>
</dbReference>
<evidence type="ECO:0000313" key="5">
    <source>
        <dbReference type="EMBL" id="KAG9971628.1"/>
    </source>
</evidence>
<proteinExistence type="predicted"/>
<evidence type="ECO:0000259" key="4">
    <source>
        <dbReference type="Pfam" id="PF18120"/>
    </source>
</evidence>
<keyword evidence="1 5" id="KW-0378">Hydrolase</keyword>